<keyword evidence="2 4" id="KW-0371">Homeobox</keyword>
<keyword evidence="1 4" id="KW-0238">DNA-binding</keyword>
<evidence type="ECO:0000313" key="8">
    <source>
        <dbReference type="Proteomes" id="UP001303373"/>
    </source>
</evidence>
<dbReference type="GO" id="GO:0003677">
    <property type="term" value="F:DNA binding"/>
    <property type="evidence" value="ECO:0007669"/>
    <property type="project" value="UniProtKB-UniRule"/>
</dbReference>
<dbReference type="Proteomes" id="UP001303373">
    <property type="component" value="Chromosome 14"/>
</dbReference>
<dbReference type="InterPro" id="IPR001356">
    <property type="entry name" value="HD"/>
</dbReference>
<proteinExistence type="predicted"/>
<dbReference type="PROSITE" id="PS50071">
    <property type="entry name" value="HOMEOBOX_2"/>
    <property type="match status" value="1"/>
</dbReference>
<comment type="subcellular location">
    <subcellularLocation>
        <location evidence="4">Nucleus</location>
    </subcellularLocation>
</comment>
<dbReference type="GO" id="GO:0005634">
    <property type="term" value="C:nucleus"/>
    <property type="evidence" value="ECO:0007669"/>
    <property type="project" value="UniProtKB-SubCell"/>
</dbReference>
<sequence length="393" mass="44498">MRDMRQTVNSILQPPSDQVSHPLPGDLDRATKLNDELSSPDPRHPNTQRITLPPLTSVLSGSLHTPPKTPHRHGAALPPSLEPSHTTSYHPLSLYPHKKQRTYSRNLLERCDQEDAAHGISVHRPADAKPVTAANERSSHTSPQQSLPIHRRQDSVVVPSSTRGQPTHYATSNDAPVETSSSSLPHRTPQPRSMSTTVESNFSLPLQMTRLNDAAVWHDRPPQSQASGSPGLRKHDLRPVRSYDTNLFSLSNSPCPHLIRHRTPTNDRYNRPEGLNYDRMERVPVHVDSNVAHIPYEYSPASMYTMSNDYDFQHSKARKRGNLPKQSTEIMKTWFDQNISNPYPSEEQKLHFSKATGVSMTQVSNWFINHRRRCPELRDKRSKSRHGSKDGEL</sequence>
<name>A0AAQ3MB55_9PEZI</name>
<dbReference type="InterPro" id="IPR009057">
    <property type="entry name" value="Homeodomain-like_sf"/>
</dbReference>
<keyword evidence="3 4" id="KW-0539">Nucleus</keyword>
<dbReference type="SUPFAM" id="SSF46689">
    <property type="entry name" value="Homeodomain-like"/>
    <property type="match status" value="1"/>
</dbReference>
<dbReference type="Pfam" id="PF05920">
    <property type="entry name" value="Homeobox_KN"/>
    <property type="match status" value="1"/>
</dbReference>
<evidence type="ECO:0000256" key="1">
    <source>
        <dbReference type="ARBA" id="ARBA00023125"/>
    </source>
</evidence>
<organism evidence="7 8">
    <name type="scientific">Acrodontium crateriforme</name>
    <dbReference type="NCBI Taxonomy" id="150365"/>
    <lineage>
        <taxon>Eukaryota</taxon>
        <taxon>Fungi</taxon>
        <taxon>Dikarya</taxon>
        <taxon>Ascomycota</taxon>
        <taxon>Pezizomycotina</taxon>
        <taxon>Dothideomycetes</taxon>
        <taxon>Dothideomycetidae</taxon>
        <taxon>Mycosphaerellales</taxon>
        <taxon>Teratosphaeriaceae</taxon>
        <taxon>Acrodontium</taxon>
    </lineage>
</organism>
<evidence type="ECO:0000256" key="3">
    <source>
        <dbReference type="ARBA" id="ARBA00023242"/>
    </source>
</evidence>
<dbReference type="InterPro" id="IPR050224">
    <property type="entry name" value="TALE_homeobox"/>
</dbReference>
<dbReference type="AlphaFoldDB" id="A0AAQ3MB55"/>
<reference evidence="7 8" key="1">
    <citation type="submission" date="2023-11" db="EMBL/GenBank/DDBJ databases">
        <title>An acidophilic fungus is an integral part of prey digestion in a carnivorous sundew plant.</title>
        <authorList>
            <person name="Tsai I.J."/>
        </authorList>
    </citation>
    <scope>NUCLEOTIDE SEQUENCE [LARGE SCALE GENOMIC DNA]</scope>
    <source>
        <strain evidence="7">169a</strain>
    </source>
</reference>
<feature type="DNA-binding region" description="Homeobox" evidence="4">
    <location>
        <begin position="316"/>
        <end position="378"/>
    </location>
</feature>
<dbReference type="PANTHER" id="PTHR11850">
    <property type="entry name" value="HOMEOBOX PROTEIN TRANSCRIPTION FACTORS"/>
    <property type="match status" value="1"/>
</dbReference>
<keyword evidence="8" id="KW-1185">Reference proteome</keyword>
<dbReference type="SMART" id="SM00389">
    <property type="entry name" value="HOX"/>
    <property type="match status" value="1"/>
</dbReference>
<dbReference type="CDD" id="cd00086">
    <property type="entry name" value="homeodomain"/>
    <property type="match status" value="1"/>
</dbReference>
<feature type="compositionally biased region" description="Polar residues" evidence="5">
    <location>
        <begin position="158"/>
        <end position="200"/>
    </location>
</feature>
<feature type="domain" description="Homeobox" evidence="6">
    <location>
        <begin position="314"/>
        <end position="377"/>
    </location>
</feature>
<dbReference type="GO" id="GO:0006355">
    <property type="term" value="P:regulation of DNA-templated transcription"/>
    <property type="evidence" value="ECO:0007669"/>
    <property type="project" value="InterPro"/>
</dbReference>
<feature type="compositionally biased region" description="Polar residues" evidence="5">
    <location>
        <begin position="1"/>
        <end position="19"/>
    </location>
</feature>
<gene>
    <name evidence="7" type="ORF">R9X50_00798800</name>
</gene>
<dbReference type="EMBL" id="CP138593">
    <property type="protein sequence ID" value="WPH05089.1"/>
    <property type="molecule type" value="Genomic_DNA"/>
</dbReference>
<evidence type="ECO:0000259" key="6">
    <source>
        <dbReference type="PROSITE" id="PS50071"/>
    </source>
</evidence>
<accession>A0AAQ3MB55</accession>
<protein>
    <submittedName>
        <fullName evidence="7">Homeobox protein TGIF1</fullName>
    </submittedName>
</protein>
<dbReference type="Gene3D" id="1.10.10.60">
    <property type="entry name" value="Homeodomain-like"/>
    <property type="match status" value="1"/>
</dbReference>
<evidence type="ECO:0000313" key="7">
    <source>
        <dbReference type="EMBL" id="WPH05089.1"/>
    </source>
</evidence>
<feature type="region of interest" description="Disordered" evidence="5">
    <location>
        <begin position="118"/>
        <end position="200"/>
    </location>
</feature>
<dbReference type="InterPro" id="IPR008422">
    <property type="entry name" value="KN_HD"/>
</dbReference>
<evidence type="ECO:0000256" key="2">
    <source>
        <dbReference type="ARBA" id="ARBA00023155"/>
    </source>
</evidence>
<feature type="compositionally biased region" description="Basic and acidic residues" evidence="5">
    <location>
        <begin position="26"/>
        <end position="35"/>
    </location>
</feature>
<evidence type="ECO:0000256" key="5">
    <source>
        <dbReference type="SAM" id="MobiDB-lite"/>
    </source>
</evidence>
<feature type="region of interest" description="Disordered" evidence="5">
    <location>
        <begin position="1"/>
        <end position="98"/>
    </location>
</feature>
<evidence type="ECO:0000256" key="4">
    <source>
        <dbReference type="PROSITE-ProRule" id="PRU00108"/>
    </source>
</evidence>